<comment type="caution">
    <text evidence="10">The sequence shown here is derived from an EMBL/GenBank/DDBJ whole genome shotgun (WGS) entry which is preliminary data.</text>
</comment>
<dbReference type="PANTHER" id="PTHR30582">
    <property type="entry name" value="L,D-TRANSPEPTIDASE"/>
    <property type="match status" value="1"/>
</dbReference>
<sequence length="316" mass="32816">MATAQTTAAASPAVPGVLTPESVNDAGLTTPVKAGDKGVAVLRAQILLDRARFSPGEIDGASGSNLHRAIAGFQASHGLEVSGNMDAPTWTALDSDSAPALISVTLSAEDVAGPFRSLPSGMPAQAKLDALGYVSSLEALGERFHASPTLLRQLNPGKDFGRAGEQLVVPGVQATSPMPAVAKVVVDKSDSTVSLLDEAGKVVAQYPASTGSEHDPLPLGDWKIKGVGKHPVFHYNPKLFWDAKAKDAKATLAAGPNNPVGVVWIDLSKDHYGIHGTPEPSKIGKTQSHGCIRMTNWSAQEVSEAVKPGMIATLQE</sequence>
<protein>
    <submittedName>
        <fullName evidence="10">Murein L,D-transpeptidase</fullName>
    </submittedName>
</protein>
<evidence type="ECO:0000256" key="6">
    <source>
        <dbReference type="ARBA" id="ARBA00023316"/>
    </source>
</evidence>
<accession>A0A502C6T0</accession>
<feature type="compositionally biased region" description="Low complexity" evidence="8">
    <location>
        <begin position="1"/>
        <end position="10"/>
    </location>
</feature>
<dbReference type="Gene3D" id="1.10.101.10">
    <property type="entry name" value="PGBD-like superfamily/PGBD"/>
    <property type="match status" value="1"/>
</dbReference>
<feature type="domain" description="L,D-TPase catalytic" evidence="9">
    <location>
        <begin position="182"/>
        <end position="315"/>
    </location>
</feature>
<dbReference type="InterPro" id="IPR036365">
    <property type="entry name" value="PGBD-like_sf"/>
</dbReference>
<dbReference type="InterPro" id="IPR038063">
    <property type="entry name" value="Transpep_catalytic_dom"/>
</dbReference>
<comment type="pathway">
    <text evidence="1 7">Cell wall biogenesis; peptidoglycan biosynthesis.</text>
</comment>
<evidence type="ECO:0000256" key="3">
    <source>
        <dbReference type="ARBA" id="ARBA00022679"/>
    </source>
</evidence>
<feature type="active site" description="Nucleophile" evidence="7">
    <location>
        <position position="291"/>
    </location>
</feature>
<organism evidence="10 11">
    <name type="scientific">Rhodanobacter glycinis</name>
    <dbReference type="NCBI Taxonomy" id="582702"/>
    <lineage>
        <taxon>Bacteria</taxon>
        <taxon>Pseudomonadati</taxon>
        <taxon>Pseudomonadota</taxon>
        <taxon>Gammaproteobacteria</taxon>
        <taxon>Lysobacterales</taxon>
        <taxon>Rhodanobacteraceae</taxon>
        <taxon>Rhodanobacter</taxon>
    </lineage>
</organism>
<evidence type="ECO:0000256" key="1">
    <source>
        <dbReference type="ARBA" id="ARBA00004752"/>
    </source>
</evidence>
<evidence type="ECO:0000313" key="10">
    <source>
        <dbReference type="EMBL" id="TPG08410.1"/>
    </source>
</evidence>
<dbReference type="SUPFAM" id="SSF141523">
    <property type="entry name" value="L,D-transpeptidase catalytic domain-like"/>
    <property type="match status" value="1"/>
</dbReference>
<dbReference type="CDD" id="cd16913">
    <property type="entry name" value="YkuD_like"/>
    <property type="match status" value="1"/>
</dbReference>
<dbReference type="PROSITE" id="PS52029">
    <property type="entry name" value="LD_TPASE"/>
    <property type="match status" value="1"/>
</dbReference>
<dbReference type="GO" id="GO:0016740">
    <property type="term" value="F:transferase activity"/>
    <property type="evidence" value="ECO:0007669"/>
    <property type="project" value="UniProtKB-KW"/>
</dbReference>
<dbReference type="Pfam" id="PF03734">
    <property type="entry name" value="YkuD"/>
    <property type="match status" value="1"/>
</dbReference>
<keyword evidence="4 7" id="KW-0133">Cell shape</keyword>
<dbReference type="AlphaFoldDB" id="A0A502C6T0"/>
<name>A0A502C6T0_9GAMM</name>
<dbReference type="GO" id="GO:0018104">
    <property type="term" value="P:peptidoglycan-protein cross-linking"/>
    <property type="evidence" value="ECO:0007669"/>
    <property type="project" value="TreeGrafter"/>
</dbReference>
<dbReference type="EMBL" id="RCZO01000006">
    <property type="protein sequence ID" value="TPG08410.1"/>
    <property type="molecule type" value="Genomic_DNA"/>
</dbReference>
<dbReference type="Gene3D" id="2.40.440.10">
    <property type="entry name" value="L,D-transpeptidase catalytic domain-like"/>
    <property type="match status" value="1"/>
</dbReference>
<dbReference type="Proteomes" id="UP000319486">
    <property type="component" value="Unassembled WGS sequence"/>
</dbReference>
<gene>
    <name evidence="10" type="ORF">EAH88_11175</name>
</gene>
<evidence type="ECO:0000256" key="5">
    <source>
        <dbReference type="ARBA" id="ARBA00022984"/>
    </source>
</evidence>
<evidence type="ECO:0000313" key="11">
    <source>
        <dbReference type="Proteomes" id="UP000319486"/>
    </source>
</evidence>
<feature type="region of interest" description="Disordered" evidence="8">
    <location>
        <begin position="1"/>
        <end position="23"/>
    </location>
</feature>
<dbReference type="InterPro" id="IPR005490">
    <property type="entry name" value="LD_TPept_cat_dom"/>
</dbReference>
<dbReference type="GO" id="GO:0005576">
    <property type="term" value="C:extracellular region"/>
    <property type="evidence" value="ECO:0007669"/>
    <property type="project" value="TreeGrafter"/>
</dbReference>
<dbReference type="PANTHER" id="PTHR30582:SF30">
    <property type="entry name" value="BLR4375 PROTEIN"/>
    <property type="match status" value="1"/>
</dbReference>
<dbReference type="UniPathway" id="UPA00219"/>
<evidence type="ECO:0000256" key="8">
    <source>
        <dbReference type="SAM" id="MobiDB-lite"/>
    </source>
</evidence>
<keyword evidence="3" id="KW-0808">Transferase</keyword>
<dbReference type="InterPro" id="IPR002477">
    <property type="entry name" value="Peptidoglycan-bd-like"/>
</dbReference>
<dbReference type="SUPFAM" id="SSF47090">
    <property type="entry name" value="PGBD-like"/>
    <property type="match status" value="1"/>
</dbReference>
<keyword evidence="6 7" id="KW-0961">Cell wall biogenesis/degradation</keyword>
<evidence type="ECO:0000256" key="7">
    <source>
        <dbReference type="PROSITE-ProRule" id="PRU01373"/>
    </source>
</evidence>
<evidence type="ECO:0000256" key="2">
    <source>
        <dbReference type="ARBA" id="ARBA00005992"/>
    </source>
</evidence>
<comment type="similarity">
    <text evidence="2">Belongs to the YkuD family.</text>
</comment>
<keyword evidence="11" id="KW-1185">Reference proteome</keyword>
<dbReference type="InterPro" id="IPR036366">
    <property type="entry name" value="PGBDSf"/>
</dbReference>
<evidence type="ECO:0000256" key="4">
    <source>
        <dbReference type="ARBA" id="ARBA00022960"/>
    </source>
</evidence>
<proteinExistence type="inferred from homology"/>
<dbReference type="InterPro" id="IPR050979">
    <property type="entry name" value="LD-transpeptidase"/>
</dbReference>
<dbReference type="GO" id="GO:0008360">
    <property type="term" value="P:regulation of cell shape"/>
    <property type="evidence" value="ECO:0007669"/>
    <property type="project" value="UniProtKB-UniRule"/>
</dbReference>
<evidence type="ECO:0000259" key="9">
    <source>
        <dbReference type="PROSITE" id="PS52029"/>
    </source>
</evidence>
<reference evidence="10 11" key="1">
    <citation type="journal article" date="2019" name="Environ. Microbiol.">
        <title>Species interactions and distinct microbial communities in high Arctic permafrost affected cryosols are associated with the CH4 and CO2 gas fluxes.</title>
        <authorList>
            <person name="Altshuler I."/>
            <person name="Hamel J."/>
            <person name="Turney S."/>
            <person name="Magnuson E."/>
            <person name="Levesque R."/>
            <person name="Greer C."/>
            <person name="Whyte L.G."/>
        </authorList>
    </citation>
    <scope>NUCLEOTIDE SEQUENCE [LARGE SCALE GENOMIC DNA]</scope>
    <source>
        <strain evidence="10 11">S13Y</strain>
    </source>
</reference>
<feature type="active site" description="Proton donor/acceptor" evidence="7">
    <location>
        <position position="275"/>
    </location>
</feature>
<keyword evidence="5 7" id="KW-0573">Peptidoglycan synthesis</keyword>
<dbReference type="GO" id="GO:0071555">
    <property type="term" value="P:cell wall organization"/>
    <property type="evidence" value="ECO:0007669"/>
    <property type="project" value="UniProtKB-UniRule"/>
</dbReference>
<dbReference type="GO" id="GO:0071972">
    <property type="term" value="F:peptidoglycan L,D-transpeptidase activity"/>
    <property type="evidence" value="ECO:0007669"/>
    <property type="project" value="TreeGrafter"/>
</dbReference>
<dbReference type="Pfam" id="PF01471">
    <property type="entry name" value="PG_binding_1"/>
    <property type="match status" value="1"/>
</dbReference>